<keyword evidence="3 10" id="KW-0808">Transferase</keyword>
<feature type="binding site" evidence="7">
    <location>
        <position position="1051"/>
    </location>
    <ligand>
        <name>ATP</name>
        <dbReference type="ChEBI" id="CHEBI:30616"/>
    </ligand>
</feature>
<keyword evidence="5 10" id="KW-0418">Kinase</keyword>
<feature type="domain" description="Protein kinase" evidence="9">
    <location>
        <begin position="1022"/>
        <end position="1306"/>
    </location>
</feature>
<evidence type="ECO:0000256" key="8">
    <source>
        <dbReference type="SAM" id="MobiDB-lite"/>
    </source>
</evidence>
<feature type="region of interest" description="Disordered" evidence="8">
    <location>
        <begin position="1177"/>
        <end position="1207"/>
    </location>
</feature>
<evidence type="ECO:0000313" key="10">
    <source>
        <dbReference type="EMBL" id="KAL0576437.1"/>
    </source>
</evidence>
<dbReference type="InterPro" id="IPR000719">
    <property type="entry name" value="Prot_kinase_dom"/>
</dbReference>
<name>A0ABR3FM24_9AGAR</name>
<dbReference type="PANTHER" id="PTHR48016">
    <property type="entry name" value="MAP KINASE KINASE KINASE SSK2-RELATED-RELATED"/>
    <property type="match status" value="1"/>
</dbReference>
<proteinExistence type="inferred from homology"/>
<keyword evidence="11" id="KW-1185">Reference proteome</keyword>
<feature type="compositionally biased region" description="Acidic residues" evidence="8">
    <location>
        <begin position="939"/>
        <end position="949"/>
    </location>
</feature>
<evidence type="ECO:0000256" key="5">
    <source>
        <dbReference type="ARBA" id="ARBA00022777"/>
    </source>
</evidence>
<dbReference type="PANTHER" id="PTHR48016:SF32">
    <property type="entry name" value="MITOGEN-ACTIVATED PROTEIN KINASE KINASE KINASE 4"/>
    <property type="match status" value="1"/>
</dbReference>
<evidence type="ECO:0000256" key="1">
    <source>
        <dbReference type="ARBA" id="ARBA00006529"/>
    </source>
</evidence>
<dbReference type="InterPro" id="IPR011009">
    <property type="entry name" value="Kinase-like_dom_sf"/>
</dbReference>
<keyword evidence="6 7" id="KW-0067">ATP-binding</keyword>
<feature type="compositionally biased region" description="Low complexity" evidence="8">
    <location>
        <begin position="36"/>
        <end position="48"/>
    </location>
</feature>
<organism evidence="10 11">
    <name type="scientific">Marasmius crinis-equi</name>
    <dbReference type="NCBI Taxonomy" id="585013"/>
    <lineage>
        <taxon>Eukaryota</taxon>
        <taxon>Fungi</taxon>
        <taxon>Dikarya</taxon>
        <taxon>Basidiomycota</taxon>
        <taxon>Agaricomycotina</taxon>
        <taxon>Agaricomycetes</taxon>
        <taxon>Agaricomycetidae</taxon>
        <taxon>Agaricales</taxon>
        <taxon>Marasmiineae</taxon>
        <taxon>Marasmiaceae</taxon>
        <taxon>Marasmius</taxon>
    </lineage>
</organism>
<dbReference type="GO" id="GO:0004709">
    <property type="term" value="F:MAP kinase kinase kinase activity"/>
    <property type="evidence" value="ECO:0007669"/>
    <property type="project" value="UniProtKB-EC"/>
</dbReference>
<evidence type="ECO:0000256" key="6">
    <source>
        <dbReference type="ARBA" id="ARBA00022840"/>
    </source>
</evidence>
<dbReference type="InterPro" id="IPR050538">
    <property type="entry name" value="MAP_kinase_kinase_kinase"/>
</dbReference>
<reference evidence="10 11" key="1">
    <citation type="submission" date="2024-02" db="EMBL/GenBank/DDBJ databases">
        <title>A draft genome for the cacao thread blight pathogen Marasmius crinis-equi.</title>
        <authorList>
            <person name="Cohen S.P."/>
            <person name="Baruah I.K."/>
            <person name="Amoako-Attah I."/>
            <person name="Bukari Y."/>
            <person name="Meinhardt L.W."/>
            <person name="Bailey B.A."/>
        </authorList>
    </citation>
    <scope>NUCLEOTIDE SEQUENCE [LARGE SCALE GENOMIC DNA]</scope>
    <source>
        <strain evidence="10 11">GH-76</strain>
    </source>
</reference>
<comment type="caution">
    <text evidence="10">The sequence shown here is derived from an EMBL/GenBank/DDBJ whole genome shotgun (WGS) entry which is preliminary data.</text>
</comment>
<protein>
    <submittedName>
        <fullName evidence="10">Suppressor of Sensor Kinase (SLN1)</fullName>
        <ecNumber evidence="10">2.7.11.25</ecNumber>
    </submittedName>
</protein>
<keyword evidence="2" id="KW-0723">Serine/threonine-protein kinase</keyword>
<dbReference type="PROSITE" id="PS00107">
    <property type="entry name" value="PROTEIN_KINASE_ATP"/>
    <property type="match status" value="1"/>
</dbReference>
<dbReference type="Pfam" id="PF00069">
    <property type="entry name" value="Pkinase"/>
    <property type="match status" value="1"/>
</dbReference>
<evidence type="ECO:0000256" key="7">
    <source>
        <dbReference type="PROSITE-ProRule" id="PRU10141"/>
    </source>
</evidence>
<dbReference type="Proteomes" id="UP001465976">
    <property type="component" value="Unassembled WGS sequence"/>
</dbReference>
<dbReference type="Gene3D" id="1.10.510.10">
    <property type="entry name" value="Transferase(Phosphotransferase) domain 1"/>
    <property type="match status" value="1"/>
</dbReference>
<gene>
    <name evidence="10" type="primary">SSK2_2</name>
    <name evidence="10" type="ORF">V5O48_005542</name>
</gene>
<dbReference type="SUPFAM" id="SSF56112">
    <property type="entry name" value="Protein kinase-like (PK-like)"/>
    <property type="match status" value="1"/>
</dbReference>
<evidence type="ECO:0000256" key="4">
    <source>
        <dbReference type="ARBA" id="ARBA00022741"/>
    </source>
</evidence>
<dbReference type="SMART" id="SM00220">
    <property type="entry name" value="S_TKc"/>
    <property type="match status" value="1"/>
</dbReference>
<dbReference type="EMBL" id="JBAHYK010000223">
    <property type="protein sequence ID" value="KAL0576437.1"/>
    <property type="molecule type" value="Genomic_DNA"/>
</dbReference>
<dbReference type="CDD" id="cd06626">
    <property type="entry name" value="STKc_MEKK4"/>
    <property type="match status" value="1"/>
</dbReference>
<dbReference type="InterPro" id="IPR017441">
    <property type="entry name" value="Protein_kinase_ATP_BS"/>
</dbReference>
<comment type="similarity">
    <text evidence="1">Belongs to the protein kinase superfamily. STE Ser/Thr protein kinase family. MAP kinase kinase kinase subfamily.</text>
</comment>
<feature type="region of interest" description="Disordered" evidence="8">
    <location>
        <begin position="933"/>
        <end position="954"/>
    </location>
</feature>
<feature type="compositionally biased region" description="Polar residues" evidence="8">
    <location>
        <begin position="1"/>
        <end position="14"/>
    </location>
</feature>
<dbReference type="EC" id="2.7.11.25" evidence="10"/>
<dbReference type="PROSITE" id="PS00108">
    <property type="entry name" value="PROTEIN_KINASE_ST"/>
    <property type="match status" value="1"/>
</dbReference>
<feature type="region of interest" description="Disordered" evidence="8">
    <location>
        <begin position="1"/>
        <end position="60"/>
    </location>
</feature>
<evidence type="ECO:0000256" key="3">
    <source>
        <dbReference type="ARBA" id="ARBA00022679"/>
    </source>
</evidence>
<keyword evidence="4 7" id="KW-0547">Nucleotide-binding</keyword>
<dbReference type="InterPro" id="IPR008271">
    <property type="entry name" value="Ser/Thr_kinase_AS"/>
</dbReference>
<sequence>MIPRHSQTLYSQPEQDGVYDEEDPEWHRHLSHPIRPTLSGSTSLSQQTSPPPSSSSKPIYPDVYSQFIKRYRSDADRLGDSRSDPDTHYFHRGLGQLVDAGDSDDEEPLTGPDGLDLSQILEVENIEMPASEEEKDRLNWQMYFASVLRGDVLRSEKTRIADALESSADDPSSHTSFWLEIRAKIHGFTIQEEKRYLDEKRARSVDRVIEEILHFRVEEGMETTQALNRVQDVLHRLDGVLSLYPALRSFYLDRPSANEHAFQARCDALNTWATLLTSLRHHIDVLRRWTGSQTLDVTQRNPSSEVLMGNASRVGSIGEPDAAADGISFVERIMKEESMQRMFEKRTLNTAFVFVASARDCQVNLADLLDEMNLPFFYDELLPLVSFPTNLAQACLQLRLTYVQKMQDPSLLIIDQTIDDLKLNIGLACTLKRQYEAFLAPDANGRWNLPRWMSADYDSTILNSLMAFFRLVHRKLKAGAKGSYLKETEVLDAQMPTLNDVCLTVAGASRLVAEQLCSITNRLMIRVINYFDTQIRVPEPGDSNNARSMTDTQKAAWYEKVLDGVKSRYRKLQRFARDLTQRFSNSAEYNLEGVNLEQFIEGLVTTDHFLVYTHTYEEEGVYIIASGTLMDRPEDIMRILTEVFQVNSDETERDSADYYPSYANSEYLLILSPLSQFYWPLQTGRVMVLDLPKFNLEMKDDRVRLVADGPEHQLAIAKQLFSDAFVAVDETGNPVELNGGPLTCLHAQQAHLPVVNRELRKITRASVRLAESIVDSVHRIRESMAMTSVECQDLMENWYQFAAEHGKHAQQRFFNTSGGSSDKDNHSPGRSSLLRFNRMLNKLAISWVSFICDDCPPNERKTFKWAVNALEFAFQRTKRDLLHLPEEQFQMLRHKVGMCVALLMGHFDILGARSSLEASMEKERQRLQGELGFGRVADKDEDEEEEEDTERGQDDVVCTLPDAKGRRFWERVTKSLRKVDGERAVVGQEHRTLGRVLDTEQSEADRSLVFLASSTNSIVIRWQQGRLIGAGSFGSVYQAVNLDSGTLMAVKEIHLFHELSTLPNLCAQIRDELSVMEVLHHPNIVEYYGIEVHRDKVYIFEEYCQGGSLAALLEHGRIEDEGIIQVYTMQMLEGLAYLHSQDIVHRDIKPENILLDHLGVLKFADFGAAKVVAKNQRSIAKSRRPRESTRSSDPSVGGPLGMNSLNGTPMYMSPEIIKNDKKGKLGAMDIWSMGCVVLEFATGRKPWSHLDNEWAIMFHIGVATQHPPLPEPGQLSGRGIDFIRQCLHIDANKRPTAVELMEHPWMIDFRAALASYEEEEETEVEHLPPEDKFQNASVAYQAAIIQEKEVEEIANASPASSPIMGTPEEVEELKMQPTG</sequence>
<evidence type="ECO:0000259" key="9">
    <source>
        <dbReference type="PROSITE" id="PS50011"/>
    </source>
</evidence>
<feature type="region of interest" description="Disordered" evidence="8">
    <location>
        <begin position="1354"/>
        <end position="1379"/>
    </location>
</feature>
<dbReference type="PROSITE" id="PS50011">
    <property type="entry name" value="PROTEIN_KINASE_DOM"/>
    <property type="match status" value="1"/>
</dbReference>
<accession>A0ABR3FM24</accession>
<evidence type="ECO:0000313" key="11">
    <source>
        <dbReference type="Proteomes" id="UP001465976"/>
    </source>
</evidence>
<evidence type="ECO:0000256" key="2">
    <source>
        <dbReference type="ARBA" id="ARBA00022527"/>
    </source>
</evidence>